<name>A0ABM7FGD0_9ACTN</name>
<gene>
    <name evidence="1" type="ORF">SGFS_074030</name>
</gene>
<reference evidence="1 2" key="1">
    <citation type="journal article" date="2010" name="ChemBioChem">
        <title>Cloning and characterization of the biosynthetic gene cluster of 16-membered macrolide antibiotic FD-891: involvement of a dual functional cytochrome P450 monooxygenase catalyzing epoxidation and hydroxylation.</title>
        <authorList>
            <person name="Kudo F."/>
            <person name="Motegi A."/>
            <person name="Mizoue K."/>
            <person name="Eguchi T."/>
        </authorList>
    </citation>
    <scope>NUCLEOTIDE SEQUENCE [LARGE SCALE GENOMIC DNA]</scope>
    <source>
        <strain evidence="1 2">A-8890</strain>
    </source>
</reference>
<protein>
    <submittedName>
        <fullName evidence="1">Uncharacterized protein</fullName>
    </submittedName>
</protein>
<sequence>MDQQHGQDRSDLRCHRDGFHRPLHTDVQGAQGFDLHAGVSMLGPGGQTCDVEIETEFGRVLQLVHISPITQIRSPIASESAMD</sequence>
<reference evidence="1 2" key="2">
    <citation type="journal article" date="2023" name="ChemBioChem">
        <title>Acyltransferase Domain Exchange between Two Independent Type I Polyketide Synthases in the Same Producer Strain of Macrolide Antibiotics.</title>
        <authorList>
            <person name="Kudo F."/>
            <person name="Kishikawa K."/>
            <person name="Tsuboi K."/>
            <person name="Kido T."/>
            <person name="Usui T."/>
            <person name="Hashimoto J."/>
            <person name="Shin-Ya K."/>
            <person name="Miyanaga A."/>
            <person name="Eguchi T."/>
        </authorList>
    </citation>
    <scope>NUCLEOTIDE SEQUENCE [LARGE SCALE GENOMIC DNA]</scope>
    <source>
        <strain evidence="1 2">A-8890</strain>
    </source>
</reference>
<dbReference type="Proteomes" id="UP001321542">
    <property type="component" value="Chromosome"/>
</dbReference>
<dbReference type="EMBL" id="AP018448">
    <property type="protein sequence ID" value="BBC36109.1"/>
    <property type="molecule type" value="Genomic_DNA"/>
</dbReference>
<evidence type="ECO:0000313" key="1">
    <source>
        <dbReference type="EMBL" id="BBC36109.1"/>
    </source>
</evidence>
<evidence type="ECO:0000313" key="2">
    <source>
        <dbReference type="Proteomes" id="UP001321542"/>
    </source>
</evidence>
<organism evidence="1 2">
    <name type="scientific">Streptomyces graminofaciens</name>
    <dbReference type="NCBI Taxonomy" id="68212"/>
    <lineage>
        <taxon>Bacteria</taxon>
        <taxon>Bacillati</taxon>
        <taxon>Actinomycetota</taxon>
        <taxon>Actinomycetes</taxon>
        <taxon>Kitasatosporales</taxon>
        <taxon>Streptomycetaceae</taxon>
        <taxon>Streptomyces</taxon>
    </lineage>
</organism>
<keyword evidence="2" id="KW-1185">Reference proteome</keyword>
<proteinExistence type="predicted"/>
<accession>A0ABM7FGD0</accession>